<dbReference type="InterPro" id="IPR053392">
    <property type="entry name" value="Transposase_IS30-like"/>
</dbReference>
<evidence type="ECO:0000259" key="1">
    <source>
        <dbReference type="PROSITE" id="PS50994"/>
    </source>
</evidence>
<dbReference type="SUPFAM" id="SSF53098">
    <property type="entry name" value="Ribonuclease H-like"/>
    <property type="match status" value="1"/>
</dbReference>
<accession>A0A2M7Q3R8</accession>
<dbReference type="Proteomes" id="UP000230732">
    <property type="component" value="Unassembled WGS sequence"/>
</dbReference>
<dbReference type="InterPro" id="IPR012337">
    <property type="entry name" value="RNaseH-like_sf"/>
</dbReference>
<dbReference type="InterPro" id="IPR051917">
    <property type="entry name" value="Transposase-Integrase"/>
</dbReference>
<feature type="domain" description="Integrase catalytic" evidence="1">
    <location>
        <begin position="139"/>
        <end position="300"/>
    </location>
</feature>
<dbReference type="PROSITE" id="PS50994">
    <property type="entry name" value="INTEGRASE"/>
    <property type="match status" value="1"/>
</dbReference>
<dbReference type="GO" id="GO:0003676">
    <property type="term" value="F:nucleic acid binding"/>
    <property type="evidence" value="ECO:0007669"/>
    <property type="project" value="InterPro"/>
</dbReference>
<dbReference type="InterPro" id="IPR001584">
    <property type="entry name" value="Integrase_cat-core"/>
</dbReference>
<protein>
    <recommendedName>
        <fullName evidence="1">Integrase catalytic domain-containing protein</fullName>
    </recommendedName>
</protein>
<dbReference type="GO" id="GO:0005829">
    <property type="term" value="C:cytosol"/>
    <property type="evidence" value="ECO:0007669"/>
    <property type="project" value="TreeGrafter"/>
</dbReference>
<proteinExistence type="predicted"/>
<dbReference type="InterPro" id="IPR036397">
    <property type="entry name" value="RNaseH_sf"/>
</dbReference>
<dbReference type="Gene3D" id="3.30.420.10">
    <property type="entry name" value="Ribonuclease H-like superfamily/Ribonuclease H"/>
    <property type="match status" value="1"/>
</dbReference>
<sequence>MLAKKYTLDDIGKALGRRKNVIWYEVQKKRKGRPYDAEYAQHISYVRRKYSRAVGRTIALDTDLRSFVETHLLDDQSPENISLRLKRIEKGVSYASASAIRRFIKSPYGRKIESHRSKVFKKKRRSRLLKPRITDKRMIDKRPSKINKRWGLGHMEGDFIVSGKSGKGIILGLRDRKTRKNLLERILPVSVRNVERALIRMKKRYPEMQTITFDNDILFLEHKRLERILGIKIYFCHVHAPWEKPSIENLNKDLRRYIPKSSDISKYSKKFIQKLEAKMNRRFMDVLGSLTPDEAYVKEKQKRTQRSARK</sequence>
<gene>
    <name evidence="2" type="ORF">COY98_04035</name>
</gene>
<dbReference type="GO" id="GO:0004803">
    <property type="term" value="F:transposase activity"/>
    <property type="evidence" value="ECO:0007669"/>
    <property type="project" value="TreeGrafter"/>
</dbReference>
<comment type="caution">
    <text evidence="2">The sequence shown here is derived from an EMBL/GenBank/DDBJ whole genome shotgun (WGS) entry which is preliminary data.</text>
</comment>
<dbReference type="GO" id="GO:0015074">
    <property type="term" value="P:DNA integration"/>
    <property type="evidence" value="ECO:0007669"/>
    <property type="project" value="InterPro"/>
</dbReference>
<dbReference type="NCBIfam" id="NF033563">
    <property type="entry name" value="transpos_IS30"/>
    <property type="match status" value="1"/>
</dbReference>
<dbReference type="PANTHER" id="PTHR10948:SF23">
    <property type="entry name" value="TRANSPOSASE INSI FOR INSERTION SEQUENCE ELEMENT IS30A-RELATED"/>
    <property type="match status" value="1"/>
</dbReference>
<evidence type="ECO:0000313" key="3">
    <source>
        <dbReference type="Proteomes" id="UP000230732"/>
    </source>
</evidence>
<name>A0A2M7Q3R8_9BACT</name>
<reference evidence="3" key="1">
    <citation type="submission" date="2017-09" db="EMBL/GenBank/DDBJ databases">
        <title>Depth-based differentiation of microbial function through sediment-hosted aquifers and enrichment of novel symbionts in the deep terrestrial subsurface.</title>
        <authorList>
            <person name="Probst A.J."/>
            <person name="Ladd B."/>
            <person name="Jarett J.K."/>
            <person name="Geller-Mcgrath D.E."/>
            <person name="Sieber C.M.K."/>
            <person name="Emerson J.B."/>
            <person name="Anantharaman K."/>
            <person name="Thomas B.C."/>
            <person name="Malmstrom R."/>
            <person name="Stieglmeier M."/>
            <person name="Klingl A."/>
            <person name="Woyke T."/>
            <person name="Ryan C.M."/>
            <person name="Banfield J.F."/>
        </authorList>
    </citation>
    <scope>NUCLEOTIDE SEQUENCE [LARGE SCALE GENOMIC DNA]</scope>
</reference>
<dbReference type="PANTHER" id="PTHR10948">
    <property type="entry name" value="TRANSPOSASE"/>
    <property type="match status" value="1"/>
</dbReference>
<evidence type="ECO:0000313" key="2">
    <source>
        <dbReference type="EMBL" id="PIY58067.1"/>
    </source>
</evidence>
<dbReference type="AlphaFoldDB" id="A0A2M7Q3R8"/>
<organism evidence="2 3">
    <name type="scientific">Candidatus Yonathbacteria bacterium CG_4_10_14_0_8_um_filter_43_17</name>
    <dbReference type="NCBI Taxonomy" id="1975099"/>
    <lineage>
        <taxon>Bacteria</taxon>
        <taxon>Candidatus Yonathiibacteriota</taxon>
    </lineage>
</organism>
<dbReference type="GO" id="GO:0032196">
    <property type="term" value="P:transposition"/>
    <property type="evidence" value="ECO:0007669"/>
    <property type="project" value="TreeGrafter"/>
</dbReference>
<dbReference type="EMBL" id="PFKX01000055">
    <property type="protein sequence ID" value="PIY58067.1"/>
    <property type="molecule type" value="Genomic_DNA"/>
</dbReference>